<evidence type="ECO:0000313" key="4">
    <source>
        <dbReference type="Proteomes" id="UP000054715"/>
    </source>
</evidence>
<keyword evidence="5" id="KW-1185">Reference proteome</keyword>
<reference evidence="3 5" key="2">
    <citation type="submission" date="2016-05" db="EMBL/GenBank/DDBJ databases">
        <authorList>
            <person name="Prochazka B."/>
            <person name="Indra A."/>
            <person name="Hasenberger P."/>
            <person name="Blaschitz M."/>
            <person name="Wagner L."/>
            <person name="Wewalka G."/>
            <person name="Sorschag S."/>
            <person name="Schmid D."/>
            <person name="Ruppitsch W."/>
        </authorList>
    </citation>
    <scope>NUCLEOTIDE SEQUENCE [LARGE SCALE GENOMIC DNA]</scope>
    <source>
        <strain evidence="3 5">974010_12</strain>
    </source>
</reference>
<dbReference type="Proteomes" id="UP000054715">
    <property type="component" value="Unassembled WGS sequence"/>
</dbReference>
<dbReference type="Proteomes" id="UP000093336">
    <property type="component" value="Unassembled WGS sequence"/>
</dbReference>
<accession>A0A0W0ULM6</accession>
<dbReference type="InterPro" id="IPR044887">
    <property type="entry name" value="SoDot-IcmSS_sf"/>
</dbReference>
<dbReference type="RefSeq" id="WP_058450621.1">
    <property type="nucleotide sequence ID" value="NZ_CAAAJF010000001.1"/>
</dbReference>
<proteinExistence type="predicted"/>
<dbReference type="AlphaFoldDB" id="A0A0W0ULM6"/>
<evidence type="ECO:0000313" key="2">
    <source>
        <dbReference type="EMBL" id="KTD08615.1"/>
    </source>
</evidence>
<reference evidence="2 4" key="1">
    <citation type="submission" date="2015-11" db="EMBL/GenBank/DDBJ databases">
        <title>Genomic analysis of 38 Legionella species identifies large and diverse effector repertoires.</title>
        <authorList>
            <person name="Burstein D."/>
            <person name="Amaro F."/>
            <person name="Zusman T."/>
            <person name="Lifshitz Z."/>
            <person name="Cohen O."/>
            <person name="Gilbert J.A."/>
            <person name="Pupko T."/>
            <person name="Shuman H.A."/>
            <person name="Segal G."/>
        </authorList>
    </citation>
    <scope>NUCLEOTIDE SEQUENCE [LARGE SCALE GENOMIC DNA]</scope>
    <source>
        <strain evidence="2 4">JA-26-G1-E2</strain>
    </source>
</reference>
<name>A0A0W0ULM6_9GAMM</name>
<feature type="compositionally biased region" description="Acidic residues" evidence="1">
    <location>
        <begin position="222"/>
        <end position="231"/>
    </location>
</feature>
<feature type="region of interest" description="Disordered" evidence="1">
    <location>
        <begin position="220"/>
        <end position="239"/>
    </location>
</feature>
<evidence type="ECO:0000313" key="3">
    <source>
        <dbReference type="EMBL" id="OCH96937.1"/>
    </source>
</evidence>
<dbReference type="Pfam" id="PF16848">
    <property type="entry name" value="SoDot-IcmSS"/>
    <property type="match status" value="1"/>
</dbReference>
<evidence type="ECO:0000313" key="5">
    <source>
        <dbReference type="Proteomes" id="UP000093336"/>
    </source>
</evidence>
<evidence type="ECO:0000256" key="1">
    <source>
        <dbReference type="SAM" id="MobiDB-lite"/>
    </source>
</evidence>
<dbReference type="EMBL" id="LNYG01000013">
    <property type="protein sequence ID" value="KTD08615.1"/>
    <property type="molecule type" value="Genomic_DNA"/>
</dbReference>
<dbReference type="PATRIC" id="fig|455.5.peg.2953"/>
<comment type="caution">
    <text evidence="2">The sequence shown here is derived from an EMBL/GenBank/DDBJ whole genome shotgun (WGS) entry which is preliminary data.</text>
</comment>
<dbReference type="EMBL" id="LYOZ01000052">
    <property type="protein sequence ID" value="OCH96937.1"/>
    <property type="molecule type" value="Genomic_DNA"/>
</dbReference>
<organism evidence="2 4">
    <name type="scientific">Legionella jamestowniensis</name>
    <dbReference type="NCBI Taxonomy" id="455"/>
    <lineage>
        <taxon>Bacteria</taxon>
        <taxon>Pseudomonadati</taxon>
        <taxon>Pseudomonadota</taxon>
        <taxon>Gammaproteobacteria</taxon>
        <taxon>Legionellales</taxon>
        <taxon>Legionellaceae</taxon>
        <taxon>Legionella</taxon>
    </lineage>
</organism>
<dbReference type="Gene3D" id="1.20.1440.330">
    <property type="match status" value="1"/>
</dbReference>
<dbReference type="InterPro" id="IPR031758">
    <property type="entry name" value="SoDot-IcmSS"/>
</dbReference>
<sequence>MGFTLTSYNDLKSQLAVEIIALRGKHSAESIDKLPDHRRIQVEVLNAAIAQLDHMPAKSNERENNQQEIEKARILSGLIWITINEISENSGSGSLFRKSLGKVMGIRDEDIAKNIKANHVDPNSAARMINAAMKFFSTNIFEHGDSTRAMLENNPFSAVKGFDILAFAKRGIAMEAAARTQVFVDADLALKKVIHERELANKGPSVFTKAARYLTWNNTTSAEDEDEEEDLKDNIQATV</sequence>
<gene>
    <name evidence="3" type="ORF">A8135_04665</name>
    <name evidence="2" type="ORF">Ljam_2810</name>
</gene>
<protein>
    <submittedName>
        <fullName evidence="2">Dot/Icm T4SS effector</fullName>
    </submittedName>
</protein>